<dbReference type="GeneID" id="91096648"/>
<dbReference type="GO" id="GO:0051315">
    <property type="term" value="P:attachment of mitotic spindle microtubules to kinetochore"/>
    <property type="evidence" value="ECO:0007669"/>
    <property type="project" value="TreeGrafter"/>
</dbReference>
<dbReference type="EMBL" id="CP144105">
    <property type="protein sequence ID" value="WWC91038.1"/>
    <property type="molecule type" value="Genomic_DNA"/>
</dbReference>
<dbReference type="GO" id="GO:0033551">
    <property type="term" value="C:monopolin complex"/>
    <property type="evidence" value="ECO:0007669"/>
    <property type="project" value="InterPro"/>
</dbReference>
<dbReference type="CDD" id="cd23787">
    <property type="entry name" value="RWD_CSM1"/>
    <property type="match status" value="1"/>
</dbReference>
<dbReference type="PANTHER" id="PTHR28006:SF1">
    <property type="entry name" value="MONOPOLIN COMPLEX SUBUNIT CSM1"/>
    <property type="match status" value="1"/>
</dbReference>
<dbReference type="RefSeq" id="XP_066077801.1">
    <property type="nucleotide sequence ID" value="XM_066221704.1"/>
</dbReference>
<feature type="region of interest" description="Disordered" evidence="1">
    <location>
        <begin position="1"/>
        <end position="107"/>
    </location>
</feature>
<feature type="region of interest" description="Disordered" evidence="1">
    <location>
        <begin position="233"/>
        <end position="257"/>
    </location>
</feature>
<evidence type="ECO:0000313" key="3">
    <source>
        <dbReference type="Proteomes" id="UP001355207"/>
    </source>
</evidence>
<feature type="compositionally biased region" description="Low complexity" evidence="1">
    <location>
        <begin position="241"/>
        <end position="253"/>
    </location>
</feature>
<protein>
    <recommendedName>
        <fullName evidence="4">Monopolin complex subunit Csm1/Pcs1 C-terminal domain-containing protein</fullName>
    </recommendedName>
</protein>
<proteinExistence type="predicted"/>
<feature type="compositionally biased region" description="Basic and acidic residues" evidence="1">
    <location>
        <begin position="82"/>
        <end position="91"/>
    </location>
</feature>
<dbReference type="GO" id="GO:0045144">
    <property type="term" value="P:meiotic sister chromatid segregation"/>
    <property type="evidence" value="ECO:0007669"/>
    <property type="project" value="TreeGrafter"/>
</dbReference>
<keyword evidence="3" id="KW-1185">Reference proteome</keyword>
<evidence type="ECO:0000313" key="2">
    <source>
        <dbReference type="EMBL" id="WWC91038.1"/>
    </source>
</evidence>
<reference evidence="2 3" key="1">
    <citation type="submission" date="2024-01" db="EMBL/GenBank/DDBJ databases">
        <title>Comparative genomics of Cryptococcus and Kwoniella reveals pathogenesis evolution and contrasting modes of karyotype evolution via chromosome fusion or intercentromeric recombination.</title>
        <authorList>
            <person name="Coelho M.A."/>
            <person name="David-Palma M."/>
            <person name="Shea T."/>
            <person name="Bowers K."/>
            <person name="McGinley-Smith S."/>
            <person name="Mohammad A.W."/>
            <person name="Gnirke A."/>
            <person name="Yurkov A.M."/>
            <person name="Nowrousian M."/>
            <person name="Sun S."/>
            <person name="Cuomo C.A."/>
            <person name="Heitman J."/>
        </authorList>
    </citation>
    <scope>NUCLEOTIDE SEQUENCE [LARGE SCALE GENOMIC DNA]</scope>
    <source>
        <strain evidence="2 3">CBS 6074</strain>
    </source>
</reference>
<feature type="compositionally biased region" description="Acidic residues" evidence="1">
    <location>
        <begin position="30"/>
        <end position="40"/>
    </location>
</feature>
<dbReference type="GO" id="GO:0034506">
    <property type="term" value="C:chromosome, centromeric core domain"/>
    <property type="evidence" value="ECO:0007669"/>
    <property type="project" value="TreeGrafter"/>
</dbReference>
<feature type="compositionally biased region" description="Low complexity" evidence="1">
    <location>
        <begin position="48"/>
        <end position="59"/>
    </location>
</feature>
<dbReference type="AlphaFoldDB" id="A0AAX4K1T5"/>
<dbReference type="GO" id="GO:0072686">
    <property type="term" value="C:mitotic spindle"/>
    <property type="evidence" value="ECO:0007669"/>
    <property type="project" value="TreeGrafter"/>
</dbReference>
<dbReference type="GO" id="GO:1990644">
    <property type="term" value="F:microtubule site clamp"/>
    <property type="evidence" value="ECO:0007669"/>
    <property type="project" value="TreeGrafter"/>
</dbReference>
<dbReference type="PANTHER" id="PTHR28006">
    <property type="entry name" value="MONOPOLIN COMPLEX SUBUNIT CSM1"/>
    <property type="match status" value="1"/>
</dbReference>
<gene>
    <name evidence="2" type="ORF">L201_005978</name>
</gene>
<accession>A0AAX4K1T5</accession>
<dbReference type="Proteomes" id="UP001355207">
    <property type="component" value="Chromosome 8"/>
</dbReference>
<sequence>MSSASAAKSSKKIGKETASSSRSTKKVDGEDQIEENDEGEDIPRKSSKPMSKTASSSKSTQHTFDDEDDPKELKRKLATISAERDRYRSQRDTYSTQFEELTKTRSDGDDLLEKYKQKFEIQVKAQNDIIASQTALTEKLQAKVKSLEKALSSQDKEKEVPNAGGPFEDSSSNHIINKSNSQEVRNLKDELNKIKNDNKAKDNEILELQKQYKVEVEYSKSLIEKQQSLNSSTLGNKNALNSSTSNKPSSNISLTPEEAEKDASSLALYEDLTLLNITNVKIKPARIGKEEIFNCLLCVDGKTLSFKLRCYIELDKSSSSSNSTGKPKYNKSVHYTPDLTHNESEEFITKLDYFSSEFVVSRDQLGGFLLELRSKLSDDEEQL</sequence>
<feature type="compositionally biased region" description="Low complexity" evidence="1">
    <location>
        <begin position="170"/>
        <end position="181"/>
    </location>
</feature>
<dbReference type="GO" id="GO:0005730">
    <property type="term" value="C:nucleolus"/>
    <property type="evidence" value="ECO:0007669"/>
    <property type="project" value="TreeGrafter"/>
</dbReference>
<evidence type="ECO:0000256" key="1">
    <source>
        <dbReference type="SAM" id="MobiDB-lite"/>
    </source>
</evidence>
<organism evidence="2 3">
    <name type="scientific">Kwoniella dendrophila CBS 6074</name>
    <dbReference type="NCBI Taxonomy" id="1295534"/>
    <lineage>
        <taxon>Eukaryota</taxon>
        <taxon>Fungi</taxon>
        <taxon>Dikarya</taxon>
        <taxon>Basidiomycota</taxon>
        <taxon>Agaricomycotina</taxon>
        <taxon>Tremellomycetes</taxon>
        <taxon>Tremellales</taxon>
        <taxon>Cryptococcaceae</taxon>
        <taxon>Kwoniella</taxon>
    </lineage>
</organism>
<name>A0AAX4K1T5_9TREE</name>
<feature type="region of interest" description="Disordered" evidence="1">
    <location>
        <begin position="148"/>
        <end position="184"/>
    </location>
</feature>
<dbReference type="InterPro" id="IPR040349">
    <property type="entry name" value="Csm1/Pcs1"/>
</dbReference>
<evidence type="ECO:0008006" key="4">
    <source>
        <dbReference type="Google" id="ProtNLM"/>
    </source>
</evidence>